<accession>A0A8H2WQ45</accession>
<protein>
    <recommendedName>
        <fullName evidence="4">BTB domain-containing protein</fullName>
    </recommendedName>
</protein>
<reference evidence="2" key="1">
    <citation type="submission" date="2021-01" db="EMBL/GenBank/DDBJ databases">
        <authorList>
            <person name="Kaushik A."/>
        </authorList>
    </citation>
    <scope>NUCLEOTIDE SEQUENCE</scope>
    <source>
        <strain evidence="2">AG3-T5</strain>
    </source>
</reference>
<evidence type="ECO:0008006" key="4">
    <source>
        <dbReference type="Google" id="ProtNLM"/>
    </source>
</evidence>
<sequence>MGIPLFEPRDGDMQISVNETRLETYKYLIKRFRGLRLLGILEKNPLEISAQRNNLSAKDSCATFRILYAFVVSGPFALTSQTHISTLQVATTYEYQALWDYCIQRLETPELDAVKRIELAHEFDVPEWENPEVHAIGLDAFVINSEILDQEQRRRGREIDAVGGAPDMQPLMPAAPNGDVSCQEDPINGRSRCDILTTAPLRTDTDPLGDASEATSFRSSVKQVNSPAATKLPRDPPSPRPTLKFAPANVPEGTSEKAPDKVPTNVPEQTPVVNLAGTGGPPVPTLIPNQIMLQNLFHGNQRYSRSTGHCHQPRIVQIPANTTDKYLSSAYIRPVHASFVLKTLGPGLAI</sequence>
<comment type="caution">
    <text evidence="2">The sequence shown here is derived from an EMBL/GenBank/DDBJ whole genome shotgun (WGS) entry which is preliminary data.</text>
</comment>
<gene>
    <name evidence="2" type="ORF">RDB_LOCUS7869</name>
</gene>
<organism evidence="2 3">
    <name type="scientific">Rhizoctonia solani</name>
    <dbReference type="NCBI Taxonomy" id="456999"/>
    <lineage>
        <taxon>Eukaryota</taxon>
        <taxon>Fungi</taxon>
        <taxon>Dikarya</taxon>
        <taxon>Basidiomycota</taxon>
        <taxon>Agaricomycotina</taxon>
        <taxon>Agaricomycetes</taxon>
        <taxon>Cantharellales</taxon>
        <taxon>Ceratobasidiaceae</taxon>
        <taxon>Rhizoctonia</taxon>
    </lineage>
</organism>
<dbReference type="Proteomes" id="UP000663841">
    <property type="component" value="Unassembled WGS sequence"/>
</dbReference>
<evidence type="ECO:0000313" key="2">
    <source>
        <dbReference type="EMBL" id="CAE6401263.1"/>
    </source>
</evidence>
<dbReference type="AlphaFoldDB" id="A0A8H2WQ45"/>
<evidence type="ECO:0000256" key="1">
    <source>
        <dbReference type="SAM" id="MobiDB-lite"/>
    </source>
</evidence>
<feature type="region of interest" description="Disordered" evidence="1">
    <location>
        <begin position="199"/>
        <end position="266"/>
    </location>
</feature>
<proteinExistence type="predicted"/>
<dbReference type="EMBL" id="CAJMWW010000019">
    <property type="protein sequence ID" value="CAE6401263.1"/>
    <property type="molecule type" value="Genomic_DNA"/>
</dbReference>
<feature type="compositionally biased region" description="Polar residues" evidence="1">
    <location>
        <begin position="213"/>
        <end position="228"/>
    </location>
</feature>
<name>A0A8H2WQ45_9AGAM</name>
<evidence type="ECO:0000313" key="3">
    <source>
        <dbReference type="Proteomes" id="UP000663841"/>
    </source>
</evidence>